<dbReference type="InterPro" id="IPR001965">
    <property type="entry name" value="Znf_PHD"/>
</dbReference>
<dbReference type="Pfam" id="PF00855">
    <property type="entry name" value="PWWP"/>
    <property type="match status" value="1"/>
</dbReference>
<dbReference type="Pfam" id="PF00439">
    <property type="entry name" value="Bromodomain"/>
    <property type="match status" value="1"/>
</dbReference>
<feature type="compositionally biased region" description="Low complexity" evidence="7">
    <location>
        <begin position="1115"/>
        <end position="1157"/>
    </location>
</feature>
<evidence type="ECO:0000259" key="9">
    <source>
        <dbReference type="PROSITE" id="PS50812"/>
    </source>
</evidence>
<dbReference type="STRING" id="67801.A0A1B0B384"/>
<sequence>MESARKIARPMKNALRLERGASLQGLQETEKEQIGQELENNSEEEDCSEFDEITSGTNGKSTSMEQEFLTYTSEGAKEADHIKTFKATDDSLTDRHSSDSIAKLGSHSISKSTNAGRVIAPKSREHLALQRSIHDSKILTDYFKTSKIQSRKLRDKDAINKCNDLIFKEGRDGTSKGIKTKRFNRRLVPLKDDSSENNTVTLNSDLMARSSRSKSLHSQSLNFIDREKIVKWPSEERLVVKRTNMRSENPEFAQKHKDFLKEVIHSSETPERCLRSRSSSGSAIIMRSRSSSKSAGRYEKELSLYQPNHKYAMDIEHYDKTVQSSMEIEIRDSGFGVSVCSGQPYSASENADDNSINDSNKSVINLDGKLNSDESSLEVHLRDVWQPPLKPGWDSFCWKCHRSHVNYICSKCIRSFHNTCIKINAPAIGNLWICPECIAVENALNNPKRFRRNECSADSLSQLLSIVLNRMRYVKGTSADDDLATYNKYIVNPVSFSTLQDKVDKRVYRCAEELLNDTKWFLHNASILSLGRKAKTVTVAKSLIKICRQETAEIDTCAQCYMNANSRNDWFVDVCDQPHLLVWAKLKGFPYWPAKAMGIGQGSLVNVRFFGQHDRAFVPLKDCFLYSQQDPNSQTGRRSARELADCIKEVEMHMERIKKKIGAFQYAPFKTPYDPNEEMQQLEQMMPGVQEYIRSQQSLTSNPPLKLTICKNAGNTLSVLQNTSTQENSIVQNQETIEGVNKKKHVEERDDDGHVKKHENRTKGHTPKYEVISKSTSDDSNSSKLNTVILKRKPAQGAVNSNDGKRMSAADGGDLPPPKIARNEETSEQFNFIGNHQLASGLGDDTRDEVISASLLKSKSGKQDAQSGTDIINREPITLDKNSEKNTEAVLKEKYLKEQQERESQKTNNMLKCPLPFVEVKQEGTSDNNIEIEECVILQTISAHAENRKEDFNLVNNNTNTTTQEEFGADVATISNTTTTELRNSSPLLACIKQEVISDEEYAGSTEHRVNDIVAVEVAQRISPKNINAVVSSVSTTISNNSDSNNVTVSGHISKTNINNSTAHLTNVKRNSFRGVPYGPLPASAVPQIKPAQIKLTTAEIGQSQQHHHLHHHLQQQQNQQQQQQQQHQQTHHQQQQQQQQQHHHYQQQQQQQQQQQRAKKSFPQRSPNGDNLRLISIVATTSSSMPTSVSLVPLTTATAIYSSLNTTSSYQNTEAKQVLNKNTMVAIPVDVATNRSEITIDNINTAIPVPPLTAVSKILPSSSGLYSMSRTMQYPGPVIVSSASTSAIPVTTPLIITTTVPATITHSLAKTVPPSSSVNLLISNVETISSQNAINPASNTSQQPSNALCMSAPPPLAGLSGTNLICTQIGPNTNLLNTNSTAKPTTSADTHLMGSFVTPIMSSSSVSNEVTSRGPPPLLKPRPLKDFFISIIEDTVAEVCQGDEVNLSAKITHLSLELERTKNELAEVKRSSEILLCEMRKNSENEKVRLKRFDLSFKRHQAIKASSVTPAITFNKNLLTLKKDKSIRTKGGPQITGISVSNPIHGTEVLKLASNTYIRPVTSANVNCNNSNQQTIRCNTTYSIPAQFLNVTVPTVASSGSQKYAIIQPGKNWIMNNAANSTLINASTILASSNVSNVTQARTGPNTAQAHKIQVRPRNVTQIKYYGPS</sequence>
<evidence type="ECO:0000259" key="8">
    <source>
        <dbReference type="PROSITE" id="PS50016"/>
    </source>
</evidence>
<feature type="region of interest" description="Disordered" evidence="7">
    <location>
        <begin position="18"/>
        <end position="62"/>
    </location>
</feature>
<dbReference type="InterPro" id="IPR019787">
    <property type="entry name" value="Znf_PHD-finger"/>
</dbReference>
<organism evidence="10 11">
    <name type="scientific">Glossina palpalis gambiensis</name>
    <dbReference type="NCBI Taxonomy" id="67801"/>
    <lineage>
        <taxon>Eukaryota</taxon>
        <taxon>Metazoa</taxon>
        <taxon>Ecdysozoa</taxon>
        <taxon>Arthropoda</taxon>
        <taxon>Hexapoda</taxon>
        <taxon>Insecta</taxon>
        <taxon>Pterygota</taxon>
        <taxon>Neoptera</taxon>
        <taxon>Endopterygota</taxon>
        <taxon>Diptera</taxon>
        <taxon>Brachycera</taxon>
        <taxon>Muscomorpha</taxon>
        <taxon>Hippoboscoidea</taxon>
        <taxon>Glossinidae</taxon>
        <taxon>Glossina</taxon>
    </lineage>
</organism>
<evidence type="ECO:0000256" key="1">
    <source>
        <dbReference type="ARBA" id="ARBA00022723"/>
    </source>
</evidence>
<evidence type="ECO:0000313" key="11">
    <source>
        <dbReference type="Proteomes" id="UP000092460"/>
    </source>
</evidence>
<dbReference type="SUPFAM" id="SSF63748">
    <property type="entry name" value="Tudor/PWWP/MBT"/>
    <property type="match status" value="1"/>
</dbReference>
<reference evidence="11" key="1">
    <citation type="submission" date="2015-01" db="EMBL/GenBank/DDBJ databases">
        <authorList>
            <person name="Aksoy S."/>
            <person name="Warren W."/>
            <person name="Wilson R.K."/>
        </authorList>
    </citation>
    <scope>NUCLEOTIDE SEQUENCE [LARGE SCALE GENOMIC DNA]</scope>
    <source>
        <strain evidence="11">IAEA</strain>
    </source>
</reference>
<dbReference type="PROSITE" id="PS50812">
    <property type="entry name" value="PWWP"/>
    <property type="match status" value="1"/>
</dbReference>
<dbReference type="InterPro" id="IPR036427">
    <property type="entry name" value="Bromodomain-like_sf"/>
</dbReference>
<protein>
    <recommendedName>
        <fullName evidence="12">PWWP domain-containing protein</fullName>
    </recommendedName>
</protein>
<proteinExistence type="predicted"/>
<feature type="region of interest" description="Disordered" evidence="7">
    <location>
        <begin position="1100"/>
        <end position="1172"/>
    </location>
</feature>
<dbReference type="InterPro" id="IPR013083">
    <property type="entry name" value="Znf_RING/FYVE/PHD"/>
</dbReference>
<dbReference type="GO" id="GO:0005737">
    <property type="term" value="C:cytoplasm"/>
    <property type="evidence" value="ECO:0007669"/>
    <property type="project" value="TreeGrafter"/>
</dbReference>
<dbReference type="SUPFAM" id="SSF47370">
    <property type="entry name" value="Bromodomain"/>
    <property type="match status" value="1"/>
</dbReference>
<evidence type="ECO:0000313" key="10">
    <source>
        <dbReference type="EnsemblMetazoa" id="GPPI017369-PA"/>
    </source>
</evidence>
<keyword evidence="2 5" id="KW-0863">Zinc-finger</keyword>
<keyword evidence="6" id="KW-0175">Coiled coil</keyword>
<dbReference type="PROSITE" id="PS50016">
    <property type="entry name" value="ZF_PHD_2"/>
    <property type="match status" value="1"/>
</dbReference>
<dbReference type="EnsemblMetazoa" id="GPPI017369-RA">
    <property type="protein sequence ID" value="GPPI017369-PA"/>
    <property type="gene ID" value="GPPI017369"/>
</dbReference>
<dbReference type="SMART" id="SM00293">
    <property type="entry name" value="PWWP"/>
    <property type="match status" value="1"/>
</dbReference>
<dbReference type="Gene3D" id="1.20.920.10">
    <property type="entry name" value="Bromodomain-like"/>
    <property type="match status" value="1"/>
</dbReference>
<evidence type="ECO:0000256" key="2">
    <source>
        <dbReference type="ARBA" id="ARBA00022771"/>
    </source>
</evidence>
<dbReference type="GO" id="GO:0008270">
    <property type="term" value="F:zinc ion binding"/>
    <property type="evidence" value="ECO:0007669"/>
    <property type="project" value="UniProtKB-KW"/>
</dbReference>
<dbReference type="GO" id="GO:0005634">
    <property type="term" value="C:nucleus"/>
    <property type="evidence" value="ECO:0007669"/>
    <property type="project" value="TreeGrafter"/>
</dbReference>
<feature type="compositionally biased region" description="Acidic residues" evidence="7">
    <location>
        <begin position="40"/>
        <end position="52"/>
    </location>
</feature>
<dbReference type="Gene3D" id="3.30.40.10">
    <property type="entry name" value="Zinc/RING finger domain, C3HC4 (zinc finger)"/>
    <property type="match status" value="1"/>
</dbReference>
<evidence type="ECO:0000256" key="7">
    <source>
        <dbReference type="SAM" id="MobiDB-lite"/>
    </source>
</evidence>
<dbReference type="InterPro" id="IPR001487">
    <property type="entry name" value="Bromodomain"/>
</dbReference>
<dbReference type="Gene3D" id="2.30.30.140">
    <property type="match status" value="1"/>
</dbReference>
<evidence type="ECO:0000256" key="5">
    <source>
        <dbReference type="PROSITE-ProRule" id="PRU00146"/>
    </source>
</evidence>
<dbReference type="VEuPathDB" id="VectorBase:GPPI017369"/>
<dbReference type="InterPro" id="IPR044075">
    <property type="entry name" value="PRKCBP1_PHD"/>
</dbReference>
<evidence type="ECO:0000256" key="6">
    <source>
        <dbReference type="SAM" id="Coils"/>
    </source>
</evidence>
<evidence type="ECO:0000256" key="3">
    <source>
        <dbReference type="ARBA" id="ARBA00022833"/>
    </source>
</evidence>
<feature type="domain" description="PHD-type" evidence="8">
    <location>
        <begin position="394"/>
        <end position="440"/>
    </location>
</feature>
<keyword evidence="4" id="KW-0103">Bromodomain</keyword>
<dbReference type="InterPro" id="IPR000313">
    <property type="entry name" value="PWWP_dom"/>
</dbReference>
<feature type="compositionally biased region" description="Basic and acidic residues" evidence="7">
    <location>
        <begin position="745"/>
        <end position="754"/>
    </location>
</feature>
<dbReference type="EMBL" id="JXJN01007779">
    <property type="status" value="NOT_ANNOTATED_CDS"/>
    <property type="molecule type" value="Genomic_DNA"/>
</dbReference>
<feature type="domain" description="PWWP" evidence="9">
    <location>
        <begin position="578"/>
        <end position="629"/>
    </location>
</feature>
<feature type="region of interest" description="Disordered" evidence="7">
    <location>
        <begin position="270"/>
        <end position="290"/>
    </location>
</feature>
<dbReference type="CDD" id="cd15538">
    <property type="entry name" value="PHD_PRKCBP1"/>
    <property type="match status" value="1"/>
</dbReference>
<accession>A0A1B0B384</accession>
<dbReference type="PANTHER" id="PTHR46453">
    <property type="entry name" value="PROTEIN KINASE C-BINDING PROTEIN 1"/>
    <property type="match status" value="1"/>
</dbReference>
<keyword evidence="11" id="KW-1185">Reference proteome</keyword>
<dbReference type="SUPFAM" id="SSF57903">
    <property type="entry name" value="FYVE/PHD zinc finger"/>
    <property type="match status" value="1"/>
</dbReference>
<name>A0A1B0B384_9MUSC</name>
<keyword evidence="1" id="KW-0479">Metal-binding</keyword>
<dbReference type="CDD" id="cd20160">
    <property type="entry name" value="PWWP_PRKCBP1"/>
    <property type="match status" value="1"/>
</dbReference>
<keyword evidence="3" id="KW-0862">Zinc</keyword>
<reference evidence="10" key="2">
    <citation type="submission" date="2020-05" db="UniProtKB">
        <authorList>
            <consortium name="EnsemblMetazoa"/>
        </authorList>
    </citation>
    <scope>IDENTIFICATION</scope>
    <source>
        <strain evidence="10">IAEA</strain>
    </source>
</reference>
<dbReference type="SMART" id="SM00249">
    <property type="entry name" value="PHD"/>
    <property type="match status" value="1"/>
</dbReference>
<dbReference type="Proteomes" id="UP000092460">
    <property type="component" value="Unassembled WGS sequence"/>
</dbReference>
<feature type="region of interest" description="Disordered" evidence="7">
    <location>
        <begin position="793"/>
        <end position="817"/>
    </location>
</feature>
<dbReference type="PANTHER" id="PTHR46453:SF5">
    <property type="entry name" value="PROTEIN KINASE C-BINDING PROTEIN 1 ISOFORM X1"/>
    <property type="match status" value="1"/>
</dbReference>
<dbReference type="GO" id="GO:0003714">
    <property type="term" value="F:transcription corepressor activity"/>
    <property type="evidence" value="ECO:0007669"/>
    <property type="project" value="TreeGrafter"/>
</dbReference>
<feature type="region of interest" description="Disordered" evidence="7">
    <location>
        <begin position="743"/>
        <end position="765"/>
    </location>
</feature>
<dbReference type="InterPro" id="IPR011011">
    <property type="entry name" value="Znf_FYVE_PHD"/>
</dbReference>
<feature type="coiled-coil region" evidence="6">
    <location>
        <begin position="1452"/>
        <end position="1479"/>
    </location>
</feature>
<feature type="compositionally biased region" description="Basic residues" evidence="7">
    <location>
        <begin position="755"/>
        <end position="765"/>
    </location>
</feature>
<evidence type="ECO:0008006" key="12">
    <source>
        <dbReference type="Google" id="ProtNLM"/>
    </source>
</evidence>
<feature type="compositionally biased region" description="Polar residues" evidence="7">
    <location>
        <begin position="276"/>
        <end position="290"/>
    </location>
</feature>
<evidence type="ECO:0000256" key="4">
    <source>
        <dbReference type="ARBA" id="ARBA00023117"/>
    </source>
</evidence>